<protein>
    <submittedName>
        <fullName evidence="2">Alpha/beta hydrolase</fullName>
    </submittedName>
</protein>
<comment type="caution">
    <text evidence="2">The sequence shown here is derived from an EMBL/GenBank/DDBJ whole genome shotgun (WGS) entry which is preliminary data.</text>
</comment>
<evidence type="ECO:0000313" key="3">
    <source>
        <dbReference type="Proteomes" id="UP001367030"/>
    </source>
</evidence>
<keyword evidence="3" id="KW-1185">Reference proteome</keyword>
<name>A0ABU8XF36_9BURK</name>
<dbReference type="InterPro" id="IPR000073">
    <property type="entry name" value="AB_hydrolase_1"/>
</dbReference>
<dbReference type="EMBL" id="JBBKZS010000017">
    <property type="protein sequence ID" value="MEJ8858467.1"/>
    <property type="molecule type" value="Genomic_DNA"/>
</dbReference>
<keyword evidence="2" id="KW-0378">Hydrolase</keyword>
<dbReference type="InterPro" id="IPR029058">
    <property type="entry name" value="AB_hydrolase_fold"/>
</dbReference>
<feature type="domain" description="AB hydrolase-1" evidence="1">
    <location>
        <begin position="37"/>
        <end position="216"/>
    </location>
</feature>
<evidence type="ECO:0000313" key="2">
    <source>
        <dbReference type="EMBL" id="MEJ8858467.1"/>
    </source>
</evidence>
<dbReference type="Proteomes" id="UP001367030">
    <property type="component" value="Unassembled WGS sequence"/>
</dbReference>
<proteinExistence type="predicted"/>
<gene>
    <name evidence="2" type="ORF">WKW79_28120</name>
</gene>
<evidence type="ECO:0000259" key="1">
    <source>
        <dbReference type="Pfam" id="PF12697"/>
    </source>
</evidence>
<organism evidence="2 3">
    <name type="scientific">Variovorax robiniae</name>
    <dbReference type="NCBI Taxonomy" id="1836199"/>
    <lineage>
        <taxon>Bacteria</taxon>
        <taxon>Pseudomonadati</taxon>
        <taxon>Pseudomonadota</taxon>
        <taxon>Betaproteobacteria</taxon>
        <taxon>Burkholderiales</taxon>
        <taxon>Comamonadaceae</taxon>
        <taxon>Variovorax</taxon>
    </lineage>
</organism>
<reference evidence="2 3" key="1">
    <citation type="submission" date="2024-03" db="EMBL/GenBank/DDBJ databases">
        <title>Novel species of the genus Variovorax.</title>
        <authorList>
            <person name="Liu Q."/>
            <person name="Xin Y.-H."/>
        </authorList>
    </citation>
    <scope>NUCLEOTIDE SEQUENCE [LARGE SCALE GENOMIC DNA]</scope>
    <source>
        <strain evidence="2 3">KACC 18901</strain>
    </source>
</reference>
<dbReference type="GO" id="GO:0016787">
    <property type="term" value="F:hydrolase activity"/>
    <property type="evidence" value="ECO:0007669"/>
    <property type="project" value="UniProtKB-KW"/>
</dbReference>
<dbReference type="Pfam" id="PF12697">
    <property type="entry name" value="Abhydrolase_6"/>
    <property type="match status" value="1"/>
</dbReference>
<sequence length="230" mass="24529">MATLVLLPGLEGTGDLFDPFLTVFGNRARTQVLRYPTDVVLGYDELQDLVRKALPVDEPYVLLGESFSGPIAIALAAEAPPLLKGLVLCCTFARNPRPGLAGARVLLPFIPFLGMPSFALSQLLLGKFSSPGLLSAISSAVERVHPAVLRDRLQAVLSVDSSALLARVRVPSIYLQASTDRLIPRGAFAHIHALLPSVALMKIEAPHCLLQASPDAATSAISNFMRGLDL</sequence>
<dbReference type="Gene3D" id="3.40.50.1820">
    <property type="entry name" value="alpha/beta hydrolase"/>
    <property type="match status" value="1"/>
</dbReference>
<accession>A0ABU8XF36</accession>
<dbReference type="RefSeq" id="WP_340338526.1">
    <property type="nucleotide sequence ID" value="NZ_JBBKZS010000017.1"/>
</dbReference>
<dbReference type="SUPFAM" id="SSF53474">
    <property type="entry name" value="alpha/beta-Hydrolases"/>
    <property type="match status" value="1"/>
</dbReference>